<feature type="compositionally biased region" description="Polar residues" evidence="9">
    <location>
        <begin position="1672"/>
        <end position="1693"/>
    </location>
</feature>
<feature type="compositionally biased region" description="Low complexity" evidence="9">
    <location>
        <begin position="1747"/>
        <end position="1765"/>
    </location>
</feature>
<feature type="region of interest" description="Disordered" evidence="9">
    <location>
        <begin position="547"/>
        <end position="598"/>
    </location>
</feature>
<feature type="compositionally biased region" description="Low complexity" evidence="9">
    <location>
        <begin position="1316"/>
        <end position="1412"/>
    </location>
</feature>
<evidence type="ECO:0000256" key="7">
    <source>
        <dbReference type="ARBA" id="ARBA00023242"/>
    </source>
</evidence>
<dbReference type="Proteomes" id="UP001347796">
    <property type="component" value="Unassembled WGS sequence"/>
</dbReference>
<feature type="compositionally biased region" description="Polar residues" evidence="9">
    <location>
        <begin position="1413"/>
        <end position="1423"/>
    </location>
</feature>
<feature type="domain" description="Mediator complex subunit Med1" evidence="10">
    <location>
        <begin position="69"/>
        <end position="425"/>
    </location>
</feature>
<feature type="compositionally biased region" description="Basic and acidic residues" evidence="9">
    <location>
        <begin position="1020"/>
        <end position="1029"/>
    </location>
</feature>
<feature type="compositionally biased region" description="Polar residues" evidence="9">
    <location>
        <begin position="1152"/>
        <end position="1162"/>
    </location>
</feature>
<keyword evidence="7" id="KW-0539">Nucleus</keyword>
<evidence type="ECO:0000256" key="2">
    <source>
        <dbReference type="ARBA" id="ARBA00006210"/>
    </source>
</evidence>
<dbReference type="GO" id="GO:0045944">
    <property type="term" value="P:positive regulation of transcription by RNA polymerase II"/>
    <property type="evidence" value="ECO:0007669"/>
    <property type="project" value="UniProtKB-ARBA"/>
</dbReference>
<feature type="region of interest" description="Disordered" evidence="9">
    <location>
        <begin position="633"/>
        <end position="722"/>
    </location>
</feature>
<feature type="region of interest" description="Disordered" evidence="9">
    <location>
        <begin position="1097"/>
        <end position="1898"/>
    </location>
</feature>
<feature type="compositionally biased region" description="Basic and acidic residues" evidence="9">
    <location>
        <begin position="1816"/>
        <end position="1827"/>
    </location>
</feature>
<feature type="compositionally biased region" description="Polar residues" evidence="9">
    <location>
        <begin position="966"/>
        <end position="976"/>
    </location>
</feature>
<feature type="compositionally biased region" description="Basic and acidic residues" evidence="9">
    <location>
        <begin position="1132"/>
        <end position="1143"/>
    </location>
</feature>
<feature type="compositionally biased region" description="Low complexity" evidence="9">
    <location>
        <begin position="947"/>
        <end position="965"/>
    </location>
</feature>
<feature type="compositionally biased region" description="Polar residues" evidence="9">
    <location>
        <begin position="994"/>
        <end position="1018"/>
    </location>
</feature>
<organism evidence="11 12">
    <name type="scientific">Patella caerulea</name>
    <name type="common">Rayed Mediterranean limpet</name>
    <dbReference type="NCBI Taxonomy" id="87958"/>
    <lineage>
        <taxon>Eukaryota</taxon>
        <taxon>Metazoa</taxon>
        <taxon>Spiralia</taxon>
        <taxon>Lophotrochozoa</taxon>
        <taxon>Mollusca</taxon>
        <taxon>Gastropoda</taxon>
        <taxon>Patellogastropoda</taxon>
        <taxon>Patelloidea</taxon>
        <taxon>Patellidae</taxon>
        <taxon>Patella</taxon>
    </lineage>
</organism>
<evidence type="ECO:0000256" key="5">
    <source>
        <dbReference type="ARBA" id="ARBA00023159"/>
    </source>
</evidence>
<feature type="region of interest" description="Disordered" evidence="9">
    <location>
        <begin position="946"/>
        <end position="1073"/>
    </location>
</feature>
<dbReference type="InterPro" id="IPR019680">
    <property type="entry name" value="Mediator_Med1"/>
</dbReference>
<feature type="compositionally biased region" description="Low complexity" evidence="9">
    <location>
        <begin position="550"/>
        <end position="561"/>
    </location>
</feature>
<feature type="compositionally biased region" description="Polar residues" evidence="9">
    <location>
        <begin position="1605"/>
        <end position="1624"/>
    </location>
</feature>
<name>A0AAN8J3W8_PATCE</name>
<feature type="compositionally biased region" description="Polar residues" evidence="9">
    <location>
        <begin position="1713"/>
        <end position="1724"/>
    </location>
</feature>
<keyword evidence="12" id="KW-1185">Reference proteome</keyword>
<feature type="compositionally biased region" description="Low complexity" evidence="9">
    <location>
        <begin position="1210"/>
        <end position="1240"/>
    </location>
</feature>
<dbReference type="GO" id="GO:0003712">
    <property type="term" value="F:transcription coregulator activity"/>
    <property type="evidence" value="ECO:0007669"/>
    <property type="project" value="InterPro"/>
</dbReference>
<evidence type="ECO:0000256" key="3">
    <source>
        <dbReference type="ARBA" id="ARBA00020612"/>
    </source>
</evidence>
<feature type="compositionally biased region" description="Polar residues" evidence="9">
    <location>
        <begin position="1272"/>
        <end position="1315"/>
    </location>
</feature>
<feature type="compositionally biased region" description="Polar residues" evidence="9">
    <location>
        <begin position="1241"/>
        <end position="1265"/>
    </location>
</feature>
<dbReference type="GO" id="GO:0016592">
    <property type="term" value="C:mediator complex"/>
    <property type="evidence" value="ECO:0007669"/>
    <property type="project" value="InterPro"/>
</dbReference>
<evidence type="ECO:0000256" key="6">
    <source>
        <dbReference type="ARBA" id="ARBA00023163"/>
    </source>
</evidence>
<feature type="compositionally biased region" description="Basic and acidic residues" evidence="9">
    <location>
        <begin position="1037"/>
        <end position="1057"/>
    </location>
</feature>
<feature type="compositionally biased region" description="Polar residues" evidence="9">
    <location>
        <begin position="1637"/>
        <end position="1658"/>
    </location>
</feature>
<feature type="compositionally biased region" description="Low complexity" evidence="9">
    <location>
        <begin position="1911"/>
        <end position="1925"/>
    </location>
</feature>
<evidence type="ECO:0000256" key="1">
    <source>
        <dbReference type="ARBA" id="ARBA00004123"/>
    </source>
</evidence>
<dbReference type="InterPro" id="IPR051999">
    <property type="entry name" value="Mediator_complex_subunit_1"/>
</dbReference>
<evidence type="ECO:0000256" key="9">
    <source>
        <dbReference type="SAM" id="MobiDB-lite"/>
    </source>
</evidence>
<evidence type="ECO:0000313" key="12">
    <source>
        <dbReference type="Proteomes" id="UP001347796"/>
    </source>
</evidence>
<evidence type="ECO:0000256" key="4">
    <source>
        <dbReference type="ARBA" id="ARBA00023015"/>
    </source>
</evidence>
<dbReference type="Pfam" id="PF10744">
    <property type="entry name" value="Med1"/>
    <property type="match status" value="1"/>
</dbReference>
<feature type="compositionally biased region" description="Polar residues" evidence="9">
    <location>
        <begin position="1184"/>
        <end position="1194"/>
    </location>
</feature>
<reference evidence="11 12" key="1">
    <citation type="submission" date="2024-01" db="EMBL/GenBank/DDBJ databases">
        <title>The genome of the rayed Mediterranean limpet Patella caerulea (Linnaeus, 1758).</title>
        <authorList>
            <person name="Anh-Thu Weber A."/>
            <person name="Halstead-Nussloch G."/>
        </authorList>
    </citation>
    <scope>NUCLEOTIDE SEQUENCE [LARGE SCALE GENOMIC DNA]</scope>
    <source>
        <strain evidence="11">AATW-2023a</strain>
        <tissue evidence="11">Whole specimen</tissue>
    </source>
</reference>
<accession>A0AAN8J3W8</accession>
<keyword evidence="5" id="KW-0010">Activator</keyword>
<feature type="compositionally biased region" description="Polar residues" evidence="9">
    <location>
        <begin position="1531"/>
        <end position="1558"/>
    </location>
</feature>
<feature type="compositionally biased region" description="Basic and acidic residues" evidence="9">
    <location>
        <begin position="1108"/>
        <end position="1124"/>
    </location>
</feature>
<feature type="compositionally biased region" description="Polar residues" evidence="9">
    <location>
        <begin position="1851"/>
        <end position="1869"/>
    </location>
</feature>
<comment type="subcellular location">
    <subcellularLocation>
        <location evidence="1">Nucleus</location>
    </subcellularLocation>
</comment>
<feature type="compositionally biased region" description="Polar residues" evidence="9">
    <location>
        <begin position="1794"/>
        <end position="1807"/>
    </location>
</feature>
<feature type="compositionally biased region" description="Basic and acidic residues" evidence="9">
    <location>
        <begin position="1559"/>
        <end position="1573"/>
    </location>
</feature>
<dbReference type="PANTHER" id="PTHR12881:SF10">
    <property type="entry name" value="MEDIATOR OF RNA POLYMERASE II TRANSCRIPTION SUBUNIT 1"/>
    <property type="match status" value="1"/>
</dbReference>
<comment type="similarity">
    <text evidence="2">Belongs to the Mediator complex subunit 1 family.</text>
</comment>
<feature type="compositionally biased region" description="Low complexity" evidence="9">
    <location>
        <begin position="1446"/>
        <end position="1506"/>
    </location>
</feature>
<keyword evidence="6" id="KW-0804">Transcription</keyword>
<keyword evidence="4" id="KW-0805">Transcription regulation</keyword>
<feature type="compositionally biased region" description="Low complexity" evidence="9">
    <location>
        <begin position="1659"/>
        <end position="1671"/>
    </location>
</feature>
<dbReference type="PANTHER" id="PTHR12881">
    <property type="entry name" value="MEDIATOR OF RNA POLYMERASE II TRANSCRIPTION SUBUNIT 1"/>
    <property type="match status" value="1"/>
</dbReference>
<comment type="caution">
    <text evidence="11">The sequence shown here is derived from an EMBL/GenBank/DDBJ whole genome shotgun (WGS) entry which is preliminary data.</text>
</comment>
<sequence length="1960" mass="211844">MAAESGVFPDRVINKPEQGVDKKLRLATLMEKLRARNPQHKSWVDKKLSRIPNMTEKRHFDTADKPLIQKCLDTLQKAIKVCNNQSMLERLESIARQVGLNYNTTNDVQVFISSDMFYIEVQLDKVVGKVKDVKIVHQGDPVSCPELTEILQNGQFDEFVTHLEGLQKIYSLSGDKKIKTKAYLALQSIEKDLNSLAQLQSSINGVAKYIHKSPLGILLPRKGGLPMELMYFVSPYDLLDKLTKTAHPLTVEAITEYNLGQRVTICMEPGPPNKLQTMPLMTVNKTSDGKSLPSFTGITNVNSHLLPACFTLVLKQAIPVALSVVQKIQSITNIEFGNGDDVKPLIDLLMQQYSNGQIPNNQKKLHVSLPDQHHVYYLNGVNGGSLDQPGIMVSTIPFIHPTNVPSILNHLRQQLLFNTVVSNMIRPHSKPELSQSIVCELTTISMQQLMVTFEHPAHDAIVTVEMDLSDITSLRCRVNTSSELSLCTDDFASKIFQRCMSVPVTVRSILKHGKEMLEKATVEAVAAMQPPVLPPVVKPRPPPYIPPPQQQQQLHPPTILPNNHPMDNYPRPPPYSDIRSSNHEMVSPPGSGGGVGDRVEKMTPLLATLLDHDGEQPSDMTDSPMLSRLLEEHPQHPQQQLPQPQLPQPQPPMTTKPQIQQKRVRKRKSASDVFAGRSPKHRISDSSGGMDRMDSFDMDNSSSPFDAGGGGGGMGSNFQASGSLGSVIDLTEDAFGAESNLKKLADSVDSLMPRGDMSRQNSIQDSELTALLVENDLGGRSVISRSSPQSSKNEKASISLEGLLSEVGDNDEAQDPILANRLTASLLSAKPGNQRGERYNSTLDVHLRNELFGEEEDKAKTVQQLLSHRVSQHDLLDSKYPPYGKGSLKVNSDIPNEKKEFTGIFEKLENLKGEQLSIKKEKIELGEMMRSEVGVGNQVMKLKLSASGLRSNESRISSSSPAYSSEPVTNKKSGSCTYDFRSDESDDEPPPTLGMSSERLSMTVYSQSPTRLQISNKSKNSHDALLKKSDKYKRKEAKYSSKGESVKRKKLKEESKKERKKRKLNESNRYVQPVKETLYRSVESDERTVTKLKIRVAKEPPVVTPISPEKEKSPGGEMLRKQLVEKFVVSRQDSKETTKERPIQKSPHRSKISANSQGSSESGKSDPKLAKATIRLKPLHIPHSGSSVTVNAGQKSAGITGKTSGEIKLTKSSNSSKTLLSGNRTSSPSLSASNKNSGSGTVTNSGKIPSPNISGIGRTTSSPNLTGAAKTASPNISSKNVLSPSLSATGKISSPSLSGSGKINSPSLSGSGKINSPSVSSGKTSSPVLSASGKTSSPNLGSLGKSSSLNKTYNSANKGSGAGNTNKSSSSKSSSLSSSKSASSLNSSSRSTGSSSNSSSKSSNLSKSSSTSTMGNQNTSMSMSAYLPNAPSASKVARLPPIPKLSSSQSSSQASSISHSSALHSPPSQSSSSAYSSSSSNTLTQSNSTSSTSTTSTNETASSSKSRTNVEPMVRGRRGSLSAVIDKLTKATGSSGSVTENAESSSKTGNYSEGTTNSRDPRTFKNNENKLERNSSVSCEKVKSDFPDRKAMRPDSINIEKYSNKPRNFENSVGKTPVQKSSPTMAPHAFNKVTKGDYTNVNKRPVNNMSDTLSNQGKSRSSSESVALSSSRINNLLASSKTSRVASPTTMKSSPGILKTGSNSQFGPIIDENNLQKSSKSNDSIPKRERSHTPTNFSTREDPRLVQSSQSIANSTTNTTSTIIKSEPEKSKSSNQPVPKTVSPIPQVLDLSISEKNIPSPKITNHGSPFVPKFNGEIHKEEKEHFKVPTPKPQTPEKEAEEFGSPKCRSVTPNKNNMSPRSDASSPENNGLVIDCDGTPTSNDGPSPKPRTDNPCSVKLDLSDEHVAAAKKSSLVKTKSSSSLKEVTPPDSATSPISNTNSPCEIDDELMDQALLGLDE</sequence>
<dbReference type="EMBL" id="JAZGQO010000021">
    <property type="protein sequence ID" value="KAK6165425.1"/>
    <property type="molecule type" value="Genomic_DNA"/>
</dbReference>
<feature type="compositionally biased region" description="Basic and acidic residues" evidence="9">
    <location>
        <begin position="1580"/>
        <end position="1593"/>
    </location>
</feature>
<gene>
    <name evidence="11" type="ORF">SNE40_022353</name>
</gene>
<feature type="region of interest" description="Disordered" evidence="9">
    <location>
        <begin position="1911"/>
        <end position="1946"/>
    </location>
</feature>
<proteinExistence type="inferred from homology"/>
<feature type="compositionally biased region" description="Polar residues" evidence="9">
    <location>
        <begin position="1931"/>
        <end position="1943"/>
    </location>
</feature>
<protein>
    <recommendedName>
        <fullName evidence="3">Mediator of RNA polymerase II transcription subunit 1</fullName>
    </recommendedName>
    <alternativeName>
        <fullName evidence="8">Mediator complex subunit 1</fullName>
    </alternativeName>
</protein>
<evidence type="ECO:0000259" key="10">
    <source>
        <dbReference type="Pfam" id="PF10744"/>
    </source>
</evidence>
<evidence type="ECO:0000256" key="8">
    <source>
        <dbReference type="ARBA" id="ARBA00031254"/>
    </source>
</evidence>
<evidence type="ECO:0000313" key="11">
    <source>
        <dbReference type="EMBL" id="KAK6165425.1"/>
    </source>
</evidence>
<feature type="compositionally biased region" description="Pro residues" evidence="9">
    <location>
        <begin position="644"/>
        <end position="654"/>
    </location>
</feature>